<dbReference type="Proteomes" id="UP000316887">
    <property type="component" value="Unassembled WGS sequence"/>
</dbReference>
<dbReference type="InterPro" id="IPR022061">
    <property type="entry name" value="DUF3617"/>
</dbReference>
<comment type="caution">
    <text evidence="1">The sequence shown here is derived from an EMBL/GenBank/DDBJ whole genome shotgun (WGS) entry which is preliminary data.</text>
</comment>
<dbReference type="Pfam" id="PF12276">
    <property type="entry name" value="DUF3617"/>
    <property type="match status" value="1"/>
</dbReference>
<evidence type="ECO:0000313" key="1">
    <source>
        <dbReference type="EMBL" id="TQL17619.1"/>
    </source>
</evidence>
<accession>A0A542W2C1</accession>
<dbReference type="AlphaFoldDB" id="A0A542W2C1"/>
<gene>
    <name evidence="1" type="ORF">FBY58_1217</name>
</gene>
<organism evidence="1 2">
    <name type="scientific">Zymomonas mobilis</name>
    <dbReference type="NCBI Taxonomy" id="542"/>
    <lineage>
        <taxon>Bacteria</taxon>
        <taxon>Pseudomonadati</taxon>
        <taxon>Pseudomonadota</taxon>
        <taxon>Alphaproteobacteria</taxon>
        <taxon>Sphingomonadales</taxon>
        <taxon>Zymomonadaceae</taxon>
        <taxon>Zymomonas</taxon>
    </lineage>
</organism>
<proteinExistence type="predicted"/>
<reference evidence="1 2" key="1">
    <citation type="submission" date="2019-06" db="EMBL/GenBank/DDBJ databases">
        <title>Genome sequencing of Zymomonas mobilis strains for genetic engineering and biofuel applications.</title>
        <authorList>
            <person name="Teravest M."/>
        </authorList>
    </citation>
    <scope>NUCLEOTIDE SEQUENCE [LARGE SCALE GENOMIC DNA]</scope>
    <source>
        <strain evidence="1 2">AN0101</strain>
    </source>
</reference>
<protein>
    <submittedName>
        <fullName evidence="1">Uncharacterized protein DUF3617</fullName>
    </submittedName>
</protein>
<dbReference type="OrthoDB" id="7405484at2"/>
<evidence type="ECO:0000313" key="2">
    <source>
        <dbReference type="Proteomes" id="UP000316887"/>
    </source>
</evidence>
<name>A0A542W2C1_ZYMMB</name>
<dbReference type="EMBL" id="VFOF01000001">
    <property type="protein sequence ID" value="TQL17619.1"/>
    <property type="molecule type" value="Genomic_DNA"/>
</dbReference>
<sequence length="162" mass="17632">MKKYLICCLPLLVAAAPSSDKLKTGQWEETVQNMVMQIDGKNTPTDSKTKSVLHCVTEEDNDPRVVFAKTPDHCKNSQLEIKGGNFTVKQECSPEAKVPFHQMTVKGSYTPTNYKMSYSIMAGPAEHPMTISADTTAHYVGACPVPTESPDATPSATPQSPK</sequence>
<dbReference type="RefSeq" id="WP_141919942.1">
    <property type="nucleotide sequence ID" value="NZ_VFOF01000001.1"/>
</dbReference>